<dbReference type="Proteomes" id="UP001415857">
    <property type="component" value="Unassembled WGS sequence"/>
</dbReference>
<proteinExistence type="predicted"/>
<protein>
    <submittedName>
        <fullName evidence="1">Uncharacterized protein</fullName>
    </submittedName>
</protein>
<organism evidence="1 2">
    <name type="scientific">Liquidambar formosana</name>
    <name type="common">Formosan gum</name>
    <dbReference type="NCBI Taxonomy" id="63359"/>
    <lineage>
        <taxon>Eukaryota</taxon>
        <taxon>Viridiplantae</taxon>
        <taxon>Streptophyta</taxon>
        <taxon>Embryophyta</taxon>
        <taxon>Tracheophyta</taxon>
        <taxon>Spermatophyta</taxon>
        <taxon>Magnoliopsida</taxon>
        <taxon>eudicotyledons</taxon>
        <taxon>Gunneridae</taxon>
        <taxon>Pentapetalae</taxon>
        <taxon>Saxifragales</taxon>
        <taxon>Altingiaceae</taxon>
        <taxon>Liquidambar</taxon>
    </lineage>
</organism>
<evidence type="ECO:0000313" key="2">
    <source>
        <dbReference type="Proteomes" id="UP001415857"/>
    </source>
</evidence>
<dbReference type="PANTHER" id="PTHR31170">
    <property type="entry name" value="BNAC04G53230D PROTEIN"/>
    <property type="match status" value="1"/>
</dbReference>
<keyword evidence="2" id="KW-1185">Reference proteome</keyword>
<dbReference type="PANTHER" id="PTHR31170:SF20">
    <property type="entry name" value="DUF247 DOMAIN PROTEIN"/>
    <property type="match status" value="1"/>
</dbReference>
<dbReference type="InterPro" id="IPR004158">
    <property type="entry name" value="DUF247_pln"/>
</dbReference>
<sequence>MAIHATSSSMKSRRKNLNECGMAIFSLEAKARGSYAKTIKFNTYELAEILLVDGCFIIELLLRFSGMHFEDDSDLIFRNAWMIPTLRHDLGLLENQIPFFVLDHLLEICVPLKP</sequence>
<evidence type="ECO:0000313" key="1">
    <source>
        <dbReference type="EMBL" id="KAK9290741.1"/>
    </source>
</evidence>
<comment type="caution">
    <text evidence="1">The sequence shown here is derived from an EMBL/GenBank/DDBJ whole genome shotgun (WGS) entry which is preliminary data.</text>
</comment>
<name>A0AAP0X4W7_LIQFO</name>
<dbReference type="Pfam" id="PF03140">
    <property type="entry name" value="DUF247"/>
    <property type="match status" value="1"/>
</dbReference>
<dbReference type="AlphaFoldDB" id="A0AAP0X4W7"/>
<dbReference type="EMBL" id="JBBPBK010000002">
    <property type="protein sequence ID" value="KAK9290741.1"/>
    <property type="molecule type" value="Genomic_DNA"/>
</dbReference>
<gene>
    <name evidence="1" type="ORF">L1049_008917</name>
</gene>
<reference evidence="1 2" key="1">
    <citation type="journal article" date="2024" name="Plant J.">
        <title>Genome sequences and population genomics reveal climatic adaptation and genomic divergence between two closely related sweetgum species.</title>
        <authorList>
            <person name="Xu W.Q."/>
            <person name="Ren C.Q."/>
            <person name="Zhang X.Y."/>
            <person name="Comes H.P."/>
            <person name="Liu X.H."/>
            <person name="Li Y.G."/>
            <person name="Kettle C.J."/>
            <person name="Jalonen R."/>
            <person name="Gaisberger H."/>
            <person name="Ma Y.Z."/>
            <person name="Qiu Y.X."/>
        </authorList>
    </citation>
    <scope>NUCLEOTIDE SEQUENCE [LARGE SCALE GENOMIC DNA]</scope>
    <source>
        <strain evidence="1">Hangzhou</strain>
    </source>
</reference>
<accession>A0AAP0X4W7</accession>